<comment type="caution">
    <text evidence="2">The sequence shown here is derived from an EMBL/GenBank/DDBJ whole genome shotgun (WGS) entry which is preliminary data.</text>
</comment>
<dbReference type="RefSeq" id="WP_106008850.1">
    <property type="nucleotide sequence ID" value="NZ_JAKEUH010000124.1"/>
</dbReference>
<evidence type="ECO:0000313" key="3">
    <source>
        <dbReference type="Proteomes" id="UP000238163"/>
    </source>
</evidence>
<evidence type="ECO:0000256" key="1">
    <source>
        <dbReference type="SAM" id="SignalP"/>
    </source>
</evidence>
<reference evidence="2 3" key="2">
    <citation type="submission" date="2018-03" db="EMBL/GenBank/DDBJ databases">
        <title>Genetic Diversity and Phenotypic Plasticity of AHL Mediated Quorum Sensing in Environmental Strains of Vibrio mediterranei.</title>
        <authorList>
            <person name="Lantoine F."/>
            <person name="Vouve F."/>
        </authorList>
    </citation>
    <scope>NUCLEOTIDE SEQUENCE [LARGE SCALE GENOMIC DNA]</scope>
    <source>
        <strain evidence="2 3">17LN0615E</strain>
    </source>
</reference>
<dbReference type="InterPro" id="IPR039555">
    <property type="entry name" value="TraF/TrbB"/>
</dbReference>
<keyword evidence="1" id="KW-0732">Signal</keyword>
<gene>
    <name evidence="2" type="ORF">COR51_23610</name>
</gene>
<name>A0ABX5D8X2_9VIBR</name>
<proteinExistence type="predicted"/>
<evidence type="ECO:0000313" key="2">
    <source>
        <dbReference type="EMBL" id="PRQ65111.1"/>
    </source>
</evidence>
<sequence>MKRICCSTAILLSTWASPSVASNVYLEVEQDNLCEYGQGWANYCTPNLIIEKPRPNSKPEPKQQIVVIQTTPKKPPKDPSDPLVWLENYQKEEKRARARMMMELTQESVEEYRRKNFKDVMDRGTIVSDLWRRTAWQNPDFDYTLQRPTGYLSKREHDLRRNEKVDASIADITKRYGIFFVFKSSDHNSVKFAPILSDFAEQHNLTVQGISVDGKPLPTWDKSWKPKANQILERLNLNSDYTPAIALYDRKENKAVPIGFGILAQDELANRLYVLTKLDVGEDY</sequence>
<dbReference type="Proteomes" id="UP000238163">
    <property type="component" value="Unassembled WGS sequence"/>
</dbReference>
<protein>
    <recommendedName>
        <fullName evidence="4">Type-F conjugative transfer system pilin assembly protein TraF</fullName>
    </recommendedName>
</protein>
<dbReference type="Pfam" id="PF13728">
    <property type="entry name" value="TraF"/>
    <property type="match status" value="1"/>
</dbReference>
<evidence type="ECO:0008006" key="4">
    <source>
        <dbReference type="Google" id="ProtNLM"/>
    </source>
</evidence>
<feature type="signal peptide" evidence="1">
    <location>
        <begin position="1"/>
        <end position="21"/>
    </location>
</feature>
<accession>A0ABX5D8X2</accession>
<organism evidence="2 3">
    <name type="scientific">Vibrio mediterranei</name>
    <dbReference type="NCBI Taxonomy" id="689"/>
    <lineage>
        <taxon>Bacteria</taxon>
        <taxon>Pseudomonadati</taxon>
        <taxon>Pseudomonadota</taxon>
        <taxon>Gammaproteobacteria</taxon>
        <taxon>Vibrionales</taxon>
        <taxon>Vibrionaceae</taxon>
        <taxon>Vibrio</taxon>
    </lineage>
</organism>
<feature type="chain" id="PRO_5045225761" description="Type-F conjugative transfer system pilin assembly protein TraF" evidence="1">
    <location>
        <begin position="22"/>
        <end position="284"/>
    </location>
</feature>
<reference evidence="2 3" key="1">
    <citation type="submission" date="2017-09" db="EMBL/GenBank/DDBJ databases">
        <authorList>
            <person name="Girard L."/>
            <person name="Lami R."/>
            <person name="Suzuki M."/>
            <person name="Baudart J."/>
        </authorList>
    </citation>
    <scope>NUCLEOTIDE SEQUENCE [LARGE SCALE GENOMIC DNA]</scope>
    <source>
        <strain evidence="2 3">17LN0615E</strain>
    </source>
</reference>
<dbReference type="EMBL" id="NWTN01000026">
    <property type="protein sequence ID" value="PRQ65111.1"/>
    <property type="molecule type" value="Genomic_DNA"/>
</dbReference>
<keyword evidence="3" id="KW-1185">Reference proteome</keyword>